<evidence type="ECO:0000256" key="11">
    <source>
        <dbReference type="PROSITE-ProRule" id="PRU00042"/>
    </source>
</evidence>
<feature type="compositionally biased region" description="Low complexity" evidence="12">
    <location>
        <begin position="1361"/>
        <end position="1370"/>
    </location>
</feature>
<feature type="domain" description="C2H2-type" evidence="14">
    <location>
        <begin position="1149"/>
        <end position="1176"/>
    </location>
</feature>
<feature type="compositionally biased region" description="Gly residues" evidence="12">
    <location>
        <begin position="1381"/>
        <end position="1390"/>
    </location>
</feature>
<feature type="compositionally biased region" description="Basic and acidic residues" evidence="12">
    <location>
        <begin position="474"/>
        <end position="489"/>
    </location>
</feature>
<reference evidence="15" key="1">
    <citation type="submission" date="2023-11" db="EMBL/GenBank/DDBJ databases">
        <title>Genome assemblies of two species of porcelain crab, Petrolisthes cinctipes and Petrolisthes manimaculis (Anomura: Porcellanidae).</title>
        <authorList>
            <person name="Angst P."/>
        </authorList>
    </citation>
    <scope>NUCLEOTIDE SEQUENCE</scope>
    <source>
        <strain evidence="15">PB745_02</strain>
        <tissue evidence="15">Gill</tissue>
    </source>
</reference>
<evidence type="ECO:0000313" key="16">
    <source>
        <dbReference type="Proteomes" id="UP001292094"/>
    </source>
</evidence>
<keyword evidence="6" id="KW-0862">Zinc</keyword>
<dbReference type="SUPFAM" id="SSF54695">
    <property type="entry name" value="POZ domain"/>
    <property type="match status" value="1"/>
</dbReference>
<dbReference type="FunFam" id="3.30.160.60:FF:000448">
    <property type="entry name" value="RE1-silencing transcription factor A"/>
    <property type="match status" value="1"/>
</dbReference>
<dbReference type="Pfam" id="PF00096">
    <property type="entry name" value="zf-C2H2"/>
    <property type="match status" value="1"/>
</dbReference>
<proteinExistence type="inferred from homology"/>
<keyword evidence="10" id="KW-0539">Nucleus</keyword>
<keyword evidence="16" id="KW-1185">Reference proteome</keyword>
<dbReference type="PROSITE" id="PS50097">
    <property type="entry name" value="BTB"/>
    <property type="match status" value="1"/>
</dbReference>
<feature type="region of interest" description="Disordered" evidence="12">
    <location>
        <begin position="455"/>
        <end position="518"/>
    </location>
</feature>
<feature type="domain" description="BTB" evidence="13">
    <location>
        <begin position="32"/>
        <end position="103"/>
    </location>
</feature>
<dbReference type="EMBL" id="JAWZYT010002245">
    <property type="protein sequence ID" value="KAK4305690.1"/>
    <property type="molecule type" value="Genomic_DNA"/>
</dbReference>
<feature type="compositionally biased region" description="Low complexity" evidence="12">
    <location>
        <begin position="864"/>
        <end position="873"/>
    </location>
</feature>
<evidence type="ECO:0000256" key="10">
    <source>
        <dbReference type="ARBA" id="ARBA00023242"/>
    </source>
</evidence>
<dbReference type="GO" id="GO:0003690">
    <property type="term" value="F:double-stranded DNA binding"/>
    <property type="evidence" value="ECO:0007669"/>
    <property type="project" value="UniProtKB-ARBA"/>
</dbReference>
<evidence type="ECO:0000313" key="15">
    <source>
        <dbReference type="EMBL" id="KAK4305690.1"/>
    </source>
</evidence>
<keyword evidence="9" id="KW-0804">Transcription</keyword>
<keyword evidence="3" id="KW-0479">Metal-binding</keyword>
<keyword evidence="7" id="KW-0805">Transcription regulation</keyword>
<dbReference type="SMART" id="SM00225">
    <property type="entry name" value="BTB"/>
    <property type="match status" value="1"/>
</dbReference>
<dbReference type="Pfam" id="PF00651">
    <property type="entry name" value="BTB"/>
    <property type="match status" value="1"/>
</dbReference>
<feature type="compositionally biased region" description="Pro residues" evidence="12">
    <location>
        <begin position="843"/>
        <end position="852"/>
    </location>
</feature>
<evidence type="ECO:0000256" key="8">
    <source>
        <dbReference type="ARBA" id="ARBA00023125"/>
    </source>
</evidence>
<evidence type="ECO:0000256" key="1">
    <source>
        <dbReference type="ARBA" id="ARBA00004123"/>
    </source>
</evidence>
<dbReference type="SUPFAM" id="SSF57667">
    <property type="entry name" value="beta-beta-alpha zinc fingers"/>
    <property type="match status" value="5"/>
</dbReference>
<gene>
    <name evidence="15" type="ORF">Pmani_022433</name>
</gene>
<evidence type="ECO:0000256" key="7">
    <source>
        <dbReference type="ARBA" id="ARBA00023015"/>
    </source>
</evidence>
<evidence type="ECO:0000256" key="3">
    <source>
        <dbReference type="ARBA" id="ARBA00022723"/>
    </source>
</evidence>
<dbReference type="GO" id="GO:0008270">
    <property type="term" value="F:zinc ion binding"/>
    <property type="evidence" value="ECO:0007669"/>
    <property type="project" value="UniProtKB-KW"/>
</dbReference>
<evidence type="ECO:0000256" key="2">
    <source>
        <dbReference type="ARBA" id="ARBA00006991"/>
    </source>
</evidence>
<feature type="domain" description="C2H2-type" evidence="14">
    <location>
        <begin position="1243"/>
        <end position="1270"/>
    </location>
</feature>
<feature type="region of interest" description="Disordered" evidence="12">
    <location>
        <begin position="889"/>
        <end position="908"/>
    </location>
</feature>
<protein>
    <submittedName>
        <fullName evidence="15">Uncharacterized protein</fullName>
    </submittedName>
</protein>
<feature type="domain" description="C2H2-type" evidence="14">
    <location>
        <begin position="1092"/>
        <end position="1115"/>
    </location>
</feature>
<feature type="region of interest" description="Disordered" evidence="12">
    <location>
        <begin position="1054"/>
        <end position="1073"/>
    </location>
</feature>
<dbReference type="CDD" id="cd18186">
    <property type="entry name" value="BTB_POZ_ZBTB_KLHL-like"/>
    <property type="match status" value="1"/>
</dbReference>
<dbReference type="FunFam" id="3.30.160.60:FF:000446">
    <property type="entry name" value="Zinc finger protein"/>
    <property type="match status" value="1"/>
</dbReference>
<dbReference type="InterPro" id="IPR011333">
    <property type="entry name" value="SKP1/BTB/POZ_sf"/>
</dbReference>
<dbReference type="Gene3D" id="3.30.710.10">
    <property type="entry name" value="Potassium Channel Kv1.1, Chain A"/>
    <property type="match status" value="1"/>
</dbReference>
<accession>A0AAE1U4A1</accession>
<name>A0AAE1U4A1_9EUCA</name>
<feature type="domain" description="C2H2-type" evidence="14">
    <location>
        <begin position="1178"/>
        <end position="1206"/>
    </location>
</feature>
<feature type="compositionally biased region" description="Low complexity" evidence="12">
    <location>
        <begin position="889"/>
        <end position="901"/>
    </location>
</feature>
<dbReference type="PROSITE" id="PS00028">
    <property type="entry name" value="ZINC_FINGER_C2H2_1"/>
    <property type="match status" value="5"/>
</dbReference>
<dbReference type="InterPro" id="IPR000210">
    <property type="entry name" value="BTB/POZ_dom"/>
</dbReference>
<organism evidence="15 16">
    <name type="scientific">Petrolisthes manimaculis</name>
    <dbReference type="NCBI Taxonomy" id="1843537"/>
    <lineage>
        <taxon>Eukaryota</taxon>
        <taxon>Metazoa</taxon>
        <taxon>Ecdysozoa</taxon>
        <taxon>Arthropoda</taxon>
        <taxon>Crustacea</taxon>
        <taxon>Multicrustacea</taxon>
        <taxon>Malacostraca</taxon>
        <taxon>Eumalacostraca</taxon>
        <taxon>Eucarida</taxon>
        <taxon>Decapoda</taxon>
        <taxon>Pleocyemata</taxon>
        <taxon>Anomura</taxon>
        <taxon>Galatheoidea</taxon>
        <taxon>Porcellanidae</taxon>
        <taxon>Petrolisthes</taxon>
    </lineage>
</organism>
<dbReference type="InterPro" id="IPR036236">
    <property type="entry name" value="Znf_C2H2_sf"/>
</dbReference>
<dbReference type="Proteomes" id="UP001292094">
    <property type="component" value="Unassembled WGS sequence"/>
</dbReference>
<keyword evidence="5 11" id="KW-0863">Zinc-finger</keyword>
<feature type="region of interest" description="Disordered" evidence="12">
    <location>
        <begin position="801"/>
        <end position="873"/>
    </location>
</feature>
<sequence length="1546" mass="165762">MTTCDSDRLCWSGHSIVLANSLYRLYMQSSLLDVRLVCDEAHIYAHKAVLAAGSQFFLERLQSHGLGMVELQMSTANLGMIITPNDLRAVVEYLYCGELLVPHHRLPQVLALVRSLQVFGFQNEGAGYLAGPDTQFLTQAEMNFVPMDTSGALMEIPVEHLQMDKSCGGGLPPTTPLPLITIKPQEQGGMVLDPPKYSEPLKIDTNMSLLGVSSTMSFSELCTAPGPDSDTFAGQCSQVKSVPSIFESSVLGETTSTMFRRTPDCSEGYSKPDNDSLQHHHHATGLHFRHDVVVEEEEEGGEAEGGVRHGEALVGEIRRGEAVVGDMRGGLHFRHDMMVEEEELEEAVEVGEMRHGEATVEDVRRMRQQQNINPNVVETDTDDTYSTVMLLEALVAADASSVSGVDVETLLLPPDDPTTSARLAVQSPRWIRPRRPLRTSATTVTTDSRARLKVKDSIGGVSLQDTSQRQDTSAGREEEVRGREGKESWKVVLPEAPRPPPDPGYHPQVLPNTSTQLNKDPLTIHIQSPPIMNRSTHPNTLPFASPLPLATPLLATPSSCPNSIPVHPHSSLTAATSLSVPASLPSPSTLLPQSNLSLAPYLQPSVLPATVVNQTDFSHVPHALPTIPIQTVSVLDSDTPVSFGQTISFSQPHPSPPVQILPQSSSVLHLVDPVVASSSLPSISHFTPVTQALAPSTIPVTLTPSPTPIIDPPTIPQLTLPQSGISVLVGTQSIPGSLVTQSPAPISATSTTLPVSPTLVVSQSPALSSFAVQNPRISSALTYPTTNSSFSSDHLCLVPETSNSSSGECQMLPSSPPVSISPSVAGWSPSPSHASDSITTIPDSPPPAPSPKLPTHLSTSAYHTPSSTSPILTSTCETTSASHILSSSCQTSLSSSPQPSSNDAPLSTSFIPASILHKPATENHTPASTTHPLPLCVDIPSSTCHDPTLSNIQTSVTISHAVSRLSPRADEKTPLSIVVSSGERLFNGDGSEACTTTASTTTTIASTTIAITTTATNTTITPSTTNTTITANSIMANTASVNITSKSITATATTTTTSTTTSSTNTTTTVPSANTITSPEIVEVGQEEQQPHRCSQCRRSFKELDTLTLHLWKLHEIGTLAKCQLCEFTSPLQSRLVTHARSHISTSCLTCAVCAKRLKTRATARSHLRMHQGEDFMYKCESCSVMYSQRNNLIKHLASKHQQDAEGRALTQARVCPHCPFSTLADYKLKAHIIRRHSVDKPFKCDVCSYATTEKTALAKHKRTHTKERPYVCETCGFHAQTLSILWRHRRTHTGEKPYECELCGQLYADSKRLRDHMYKHNNINPFMCDMCGYTCRRKDNLQTHMQKIHKVQEQRDGVPAQRRTTARAQRSGKSKRGLTGSIGGPGGGVEPQRSAVDSSQAPKNLNLRTPTHTSKVWTEHGYDGRGLDTLSGVVEDSSGAGGNRGGGGEVIGTENGGGGDMVVHSHTSFATTSSSTSTSTSLPQPTLQSPHNFTSTTLQLGYLLPLPAPPPPHGPDTAALALTPTADIILLGHPEPHHGQPLPLS</sequence>
<evidence type="ECO:0000259" key="13">
    <source>
        <dbReference type="PROSITE" id="PS50097"/>
    </source>
</evidence>
<dbReference type="SMART" id="SM00355">
    <property type="entry name" value="ZnF_C2H2"/>
    <property type="match status" value="9"/>
</dbReference>
<evidence type="ECO:0000259" key="14">
    <source>
        <dbReference type="PROSITE" id="PS50157"/>
    </source>
</evidence>
<dbReference type="FunFam" id="3.30.160.60:FF:001370">
    <property type="entry name" value="Zinc finger protein"/>
    <property type="match status" value="1"/>
</dbReference>
<evidence type="ECO:0000256" key="6">
    <source>
        <dbReference type="ARBA" id="ARBA00022833"/>
    </source>
</evidence>
<dbReference type="InterPro" id="IPR050888">
    <property type="entry name" value="ZnF_C2H2-type_TF"/>
</dbReference>
<evidence type="ECO:0000256" key="12">
    <source>
        <dbReference type="SAM" id="MobiDB-lite"/>
    </source>
</evidence>
<feature type="domain" description="C2H2-type" evidence="14">
    <location>
        <begin position="1327"/>
        <end position="1355"/>
    </location>
</feature>
<feature type="compositionally biased region" description="Polar residues" evidence="12">
    <location>
        <begin position="463"/>
        <end position="473"/>
    </location>
</feature>
<dbReference type="Gene3D" id="3.30.160.60">
    <property type="entry name" value="Classic Zinc Finger"/>
    <property type="match status" value="6"/>
</dbReference>
<feature type="domain" description="C2H2-type" evidence="14">
    <location>
        <begin position="1271"/>
        <end position="1298"/>
    </location>
</feature>
<evidence type="ECO:0000256" key="9">
    <source>
        <dbReference type="ARBA" id="ARBA00023163"/>
    </source>
</evidence>
<feature type="region of interest" description="Disordered" evidence="12">
    <location>
        <begin position="1351"/>
        <end position="1422"/>
    </location>
</feature>
<dbReference type="GO" id="GO:0005634">
    <property type="term" value="C:nucleus"/>
    <property type="evidence" value="ECO:0007669"/>
    <property type="project" value="UniProtKB-SubCell"/>
</dbReference>
<keyword evidence="4" id="KW-0677">Repeat</keyword>
<dbReference type="PROSITE" id="PS50157">
    <property type="entry name" value="ZINC_FINGER_C2H2_2"/>
    <property type="match status" value="7"/>
</dbReference>
<comment type="caution">
    <text evidence="15">The sequence shown here is derived from an EMBL/GenBank/DDBJ whole genome shotgun (WGS) entry which is preliminary data.</text>
</comment>
<feature type="compositionally biased region" description="Polar residues" evidence="12">
    <location>
        <begin position="1396"/>
        <end position="1417"/>
    </location>
</feature>
<dbReference type="InterPro" id="IPR013087">
    <property type="entry name" value="Znf_C2H2_type"/>
</dbReference>
<feature type="domain" description="C2H2-type" evidence="14">
    <location>
        <begin position="1299"/>
        <end position="1326"/>
    </location>
</feature>
<evidence type="ECO:0000256" key="4">
    <source>
        <dbReference type="ARBA" id="ARBA00022737"/>
    </source>
</evidence>
<keyword evidence="8" id="KW-0238">DNA-binding</keyword>
<evidence type="ECO:0000256" key="5">
    <source>
        <dbReference type="ARBA" id="ARBA00022771"/>
    </source>
</evidence>
<comment type="similarity">
    <text evidence="2">Belongs to the krueppel C2H2-type zinc-finger protein family.</text>
</comment>
<dbReference type="PANTHER" id="PTHR24406">
    <property type="entry name" value="TRANSCRIPTIONAL REPRESSOR CTCFL-RELATED"/>
    <property type="match status" value="1"/>
</dbReference>
<comment type="subcellular location">
    <subcellularLocation>
        <location evidence="1">Nucleus</location>
    </subcellularLocation>
</comment>